<dbReference type="RefSeq" id="WP_226393791.1">
    <property type="nucleotide sequence ID" value="NZ_JADCKB010000049.1"/>
</dbReference>
<evidence type="ECO:0000256" key="7">
    <source>
        <dbReference type="RuleBase" id="RU363032"/>
    </source>
</evidence>
<comment type="subcellular location">
    <subcellularLocation>
        <location evidence="1 7">Cell membrane</location>
        <topology evidence="1 7">Multi-pass membrane protein</topology>
    </subcellularLocation>
</comment>
<gene>
    <name evidence="9" type="ORF">INF28_12445</name>
</gene>
<keyword evidence="3" id="KW-1003">Cell membrane</keyword>
<keyword evidence="5 7" id="KW-1133">Transmembrane helix</keyword>
<dbReference type="PANTHER" id="PTHR43227">
    <property type="entry name" value="BLL4140 PROTEIN"/>
    <property type="match status" value="1"/>
</dbReference>
<dbReference type="InterPro" id="IPR050809">
    <property type="entry name" value="UgpAE/MalFG_permease"/>
</dbReference>
<dbReference type="CDD" id="cd06261">
    <property type="entry name" value="TM_PBP2"/>
    <property type="match status" value="1"/>
</dbReference>
<feature type="transmembrane region" description="Helical" evidence="7">
    <location>
        <begin position="237"/>
        <end position="257"/>
    </location>
</feature>
<name>A0A9D5R9B0_9FIRM</name>
<dbReference type="Pfam" id="PF00528">
    <property type="entry name" value="BPD_transp_1"/>
    <property type="match status" value="1"/>
</dbReference>
<organism evidence="9 10">
    <name type="scientific">Ructibacterium gallinarum</name>
    <dbReference type="NCBI Taxonomy" id="2779355"/>
    <lineage>
        <taxon>Bacteria</taxon>
        <taxon>Bacillati</taxon>
        <taxon>Bacillota</taxon>
        <taxon>Clostridia</taxon>
        <taxon>Eubacteriales</taxon>
        <taxon>Oscillospiraceae</taxon>
        <taxon>Ructibacterium</taxon>
    </lineage>
</organism>
<dbReference type="EMBL" id="JADCKB010000049">
    <property type="protein sequence ID" value="MBE5041261.1"/>
    <property type="molecule type" value="Genomic_DNA"/>
</dbReference>
<evidence type="ECO:0000313" key="10">
    <source>
        <dbReference type="Proteomes" id="UP000806542"/>
    </source>
</evidence>
<feature type="transmembrane region" description="Helical" evidence="7">
    <location>
        <begin position="181"/>
        <end position="200"/>
    </location>
</feature>
<proteinExistence type="inferred from homology"/>
<reference evidence="9" key="1">
    <citation type="submission" date="2020-10" db="EMBL/GenBank/DDBJ databases">
        <title>ChiBAC.</title>
        <authorList>
            <person name="Zenner C."/>
            <person name="Hitch T.C.A."/>
            <person name="Clavel T."/>
        </authorList>
    </citation>
    <scope>NUCLEOTIDE SEQUENCE</scope>
    <source>
        <strain evidence="9">DSM 107454</strain>
    </source>
</reference>
<keyword evidence="2 7" id="KW-0813">Transport</keyword>
<dbReference type="SUPFAM" id="SSF161098">
    <property type="entry name" value="MetI-like"/>
    <property type="match status" value="1"/>
</dbReference>
<evidence type="ECO:0000256" key="5">
    <source>
        <dbReference type="ARBA" id="ARBA00022989"/>
    </source>
</evidence>
<protein>
    <submittedName>
        <fullName evidence="9">Sugar ABC transporter permease</fullName>
    </submittedName>
</protein>
<evidence type="ECO:0000313" key="9">
    <source>
        <dbReference type="EMBL" id="MBE5041261.1"/>
    </source>
</evidence>
<evidence type="ECO:0000256" key="4">
    <source>
        <dbReference type="ARBA" id="ARBA00022692"/>
    </source>
</evidence>
<dbReference type="InterPro" id="IPR035906">
    <property type="entry name" value="MetI-like_sf"/>
</dbReference>
<dbReference type="AlphaFoldDB" id="A0A9D5R9B0"/>
<comment type="similarity">
    <text evidence="7">Belongs to the binding-protein-dependent transport system permease family.</text>
</comment>
<evidence type="ECO:0000256" key="1">
    <source>
        <dbReference type="ARBA" id="ARBA00004651"/>
    </source>
</evidence>
<sequence length="272" mass="31057">MVGSIIAFKDYNFNDGIWGSQWVGFKHFQRFLGDPKFYIVVKNTLVLSIMRMCVSFPAPIILALLINEVRFKKYRNFIQTVSYLPHFVSWVVVYGIMYNFFSLSGLINQFTALFGMEPVNYLGSVDYFRPLFIGSAVWKEVGWGSIVYLAGLSNVNTDLYEAAVIDGASRWKRMWHISLPSIRPIISISFITSMGGILGVGMEQVMVMMNPVVMPVAEVLDYYIYRIGLLQFDTDSFSYSTAIGMFRALISILLILFTNWIAKHIDEDGTIW</sequence>
<dbReference type="Proteomes" id="UP000806542">
    <property type="component" value="Unassembled WGS sequence"/>
</dbReference>
<dbReference type="PROSITE" id="PS50928">
    <property type="entry name" value="ABC_TM1"/>
    <property type="match status" value="1"/>
</dbReference>
<keyword evidence="4 7" id="KW-0812">Transmembrane</keyword>
<feature type="domain" description="ABC transmembrane type-1" evidence="8">
    <location>
        <begin position="41"/>
        <end position="258"/>
    </location>
</feature>
<keyword evidence="10" id="KW-1185">Reference proteome</keyword>
<dbReference type="GO" id="GO:0005886">
    <property type="term" value="C:plasma membrane"/>
    <property type="evidence" value="ECO:0007669"/>
    <property type="project" value="UniProtKB-SubCell"/>
</dbReference>
<dbReference type="PANTHER" id="PTHR43227:SF11">
    <property type="entry name" value="BLL4140 PROTEIN"/>
    <property type="match status" value="1"/>
</dbReference>
<evidence type="ECO:0000256" key="3">
    <source>
        <dbReference type="ARBA" id="ARBA00022475"/>
    </source>
</evidence>
<accession>A0A9D5R9B0</accession>
<keyword evidence="6 7" id="KW-0472">Membrane</keyword>
<dbReference type="Gene3D" id="1.10.3720.10">
    <property type="entry name" value="MetI-like"/>
    <property type="match status" value="1"/>
</dbReference>
<evidence type="ECO:0000259" key="8">
    <source>
        <dbReference type="PROSITE" id="PS50928"/>
    </source>
</evidence>
<dbReference type="InterPro" id="IPR000515">
    <property type="entry name" value="MetI-like"/>
</dbReference>
<evidence type="ECO:0000256" key="2">
    <source>
        <dbReference type="ARBA" id="ARBA00022448"/>
    </source>
</evidence>
<feature type="transmembrane region" description="Helical" evidence="7">
    <location>
        <begin position="87"/>
        <end position="107"/>
    </location>
</feature>
<feature type="transmembrane region" description="Helical" evidence="7">
    <location>
        <begin position="45"/>
        <end position="66"/>
    </location>
</feature>
<comment type="caution">
    <text evidence="9">The sequence shown here is derived from an EMBL/GenBank/DDBJ whole genome shotgun (WGS) entry which is preliminary data.</text>
</comment>
<dbReference type="GO" id="GO:0055085">
    <property type="term" value="P:transmembrane transport"/>
    <property type="evidence" value="ECO:0007669"/>
    <property type="project" value="InterPro"/>
</dbReference>
<evidence type="ECO:0000256" key="6">
    <source>
        <dbReference type="ARBA" id="ARBA00023136"/>
    </source>
</evidence>